<accession>A0A5K7ZBC1</accession>
<dbReference type="NCBIfam" id="TIGR03730">
    <property type="entry name" value="tungstate_WtpA"/>
    <property type="match status" value="1"/>
</dbReference>
<keyword evidence="3" id="KW-1185">Reference proteome</keyword>
<dbReference type="NCBIfam" id="NF003196">
    <property type="entry name" value="PRK04168.1"/>
    <property type="match status" value="1"/>
</dbReference>
<gene>
    <name evidence="2" type="ORF">DSCW_54620</name>
</gene>
<dbReference type="KEGG" id="dwd:DSCW_54620"/>
<protein>
    <submittedName>
        <fullName evidence="2">Tungstate ABC transporter substrate-binding protein WtpA</fullName>
    </submittedName>
</protein>
<dbReference type="InterPro" id="IPR050682">
    <property type="entry name" value="ModA/WtpA"/>
</dbReference>
<dbReference type="Gene3D" id="3.40.190.10">
    <property type="entry name" value="Periplasmic binding protein-like II"/>
    <property type="match status" value="2"/>
</dbReference>
<dbReference type="GO" id="GO:1901359">
    <property type="term" value="F:tungstate binding"/>
    <property type="evidence" value="ECO:0007669"/>
    <property type="project" value="InterPro"/>
</dbReference>
<dbReference type="CDD" id="cd13540">
    <property type="entry name" value="PBP2_ModA_WtpA"/>
    <property type="match status" value="1"/>
</dbReference>
<dbReference type="EMBL" id="AP021875">
    <property type="protein sequence ID" value="BBO78045.1"/>
    <property type="molecule type" value="Genomic_DNA"/>
</dbReference>
<name>A0A5K7ZBC1_9BACT</name>
<comment type="similarity">
    <text evidence="1">Belongs to the bacterial solute-binding protein 1 family. WtpA subfamily.</text>
</comment>
<evidence type="ECO:0000256" key="1">
    <source>
        <dbReference type="ARBA" id="ARBA00009438"/>
    </source>
</evidence>
<dbReference type="PANTHER" id="PTHR30632:SF16">
    <property type="entry name" value="MOLYBDATE_TUNGSTATE-BINDING PROTEIN WTPA"/>
    <property type="match status" value="1"/>
</dbReference>
<sequence>MRQSFSKRPMVSILFTVFLITAVGILPAAAGEKVIIFHAGSLTVPLAKIEKDFEAANPGIVVLREAGGSTKMARMISELGKPADIMASADFKVIDKTLIPKHADWNIRFATNQLVLCYTDKSRHADEINADNWYEILARKGVVWGHSDPNLDPCGYRSLMVLQLAEKFYNQPGLYDRLIANRPEKNVRPKSVELVSLLKTGNMDYAWEYLSVAVQHELKYVKLDDHINLGNYKYDKFYAQAQVKVTGKKPGTWITRTGKSCTYGITQVKNAPNPDGATRFLEYMLSADGGLKVLKEMGQPPFVPCRVTTQAVKDALPGNLGKLVEVRE</sequence>
<dbReference type="SUPFAM" id="SSF53850">
    <property type="entry name" value="Periplasmic binding protein-like II"/>
    <property type="match status" value="1"/>
</dbReference>
<evidence type="ECO:0000313" key="2">
    <source>
        <dbReference type="EMBL" id="BBO78045.1"/>
    </source>
</evidence>
<proteinExistence type="inferred from homology"/>
<evidence type="ECO:0000313" key="3">
    <source>
        <dbReference type="Proteomes" id="UP000427769"/>
    </source>
</evidence>
<dbReference type="PANTHER" id="PTHR30632">
    <property type="entry name" value="MOLYBDATE-BINDING PERIPLASMIC PROTEIN"/>
    <property type="match status" value="1"/>
</dbReference>
<dbReference type="InterPro" id="IPR022498">
    <property type="entry name" value="ABC_trnspt_W-bd_WtpA"/>
</dbReference>
<dbReference type="Pfam" id="PF13531">
    <property type="entry name" value="SBP_bac_11"/>
    <property type="match status" value="1"/>
</dbReference>
<dbReference type="GO" id="GO:0015689">
    <property type="term" value="P:molybdate ion transport"/>
    <property type="evidence" value="ECO:0007669"/>
    <property type="project" value="TreeGrafter"/>
</dbReference>
<organism evidence="2 3">
    <name type="scientific">Desulfosarcina widdelii</name>
    <dbReference type="NCBI Taxonomy" id="947919"/>
    <lineage>
        <taxon>Bacteria</taxon>
        <taxon>Pseudomonadati</taxon>
        <taxon>Thermodesulfobacteriota</taxon>
        <taxon>Desulfobacteria</taxon>
        <taxon>Desulfobacterales</taxon>
        <taxon>Desulfosarcinaceae</taxon>
        <taxon>Desulfosarcina</taxon>
    </lineage>
</organism>
<dbReference type="RefSeq" id="WP_155306719.1">
    <property type="nucleotide sequence ID" value="NZ_AP021875.1"/>
</dbReference>
<dbReference type="GO" id="GO:0030973">
    <property type="term" value="F:molybdate ion binding"/>
    <property type="evidence" value="ECO:0007669"/>
    <property type="project" value="TreeGrafter"/>
</dbReference>
<reference evidence="2 3" key="1">
    <citation type="submission" date="2019-11" db="EMBL/GenBank/DDBJ databases">
        <title>Comparative genomics of hydrocarbon-degrading Desulfosarcina strains.</title>
        <authorList>
            <person name="Watanabe M."/>
            <person name="Kojima H."/>
            <person name="Fukui M."/>
        </authorList>
    </citation>
    <scope>NUCLEOTIDE SEQUENCE [LARGE SCALE GENOMIC DNA]</scope>
    <source>
        <strain evidence="2 3">PP31</strain>
    </source>
</reference>
<dbReference type="OrthoDB" id="9785015at2"/>
<dbReference type="AlphaFoldDB" id="A0A5K7ZBC1"/>
<dbReference type="Proteomes" id="UP000427769">
    <property type="component" value="Chromosome"/>
</dbReference>